<dbReference type="PIRSF" id="PIRSF016521">
    <property type="entry name" value="Acyl-CoA_hydro"/>
    <property type="match status" value="1"/>
</dbReference>
<feature type="domain" description="Acyl-CoA thioester hydrolase/bile acid-CoA amino acid N-acetyltransferase" evidence="3">
    <location>
        <begin position="14"/>
        <end position="134"/>
    </location>
</feature>
<organism evidence="5 6">
    <name type="scientific">Lacicoccus qingdaonensis</name>
    <dbReference type="NCBI Taxonomy" id="576118"/>
    <lineage>
        <taxon>Bacteria</taxon>
        <taxon>Bacillati</taxon>
        <taxon>Bacillota</taxon>
        <taxon>Bacilli</taxon>
        <taxon>Bacillales</taxon>
        <taxon>Salinicoccaceae</taxon>
        <taxon>Lacicoccus</taxon>
    </lineage>
</organism>
<dbReference type="STRING" id="576118.SAMN05216216_11221"/>
<dbReference type="EMBL" id="FNFY01000012">
    <property type="protein sequence ID" value="SDK87302.1"/>
    <property type="molecule type" value="Genomic_DNA"/>
</dbReference>
<dbReference type="PANTHER" id="PTHR10824">
    <property type="entry name" value="ACYL-COENZYME A THIOESTERASE-RELATED"/>
    <property type="match status" value="1"/>
</dbReference>
<keyword evidence="6" id="KW-1185">Reference proteome</keyword>
<evidence type="ECO:0000256" key="2">
    <source>
        <dbReference type="PIRSR" id="PIRSR016521-1"/>
    </source>
</evidence>
<dbReference type="GO" id="GO:0006631">
    <property type="term" value="P:fatty acid metabolic process"/>
    <property type="evidence" value="ECO:0007669"/>
    <property type="project" value="TreeGrafter"/>
</dbReference>
<feature type="active site" description="Charge relay system" evidence="2">
    <location>
        <position position="225"/>
    </location>
</feature>
<protein>
    <submittedName>
        <fullName evidence="5">Acyl-CoA thioester hydrolase/BAAT N-terminal region</fullName>
    </submittedName>
</protein>
<dbReference type="Gene3D" id="2.60.40.2240">
    <property type="entry name" value="Acyl-CoA thioester hydrolase/BAAT N-terminal domain"/>
    <property type="match status" value="1"/>
</dbReference>
<evidence type="ECO:0000313" key="5">
    <source>
        <dbReference type="EMBL" id="SDK87302.1"/>
    </source>
</evidence>
<feature type="domain" description="BAAT/Acyl-CoA thioester hydrolase C-terminal" evidence="4">
    <location>
        <begin position="197"/>
        <end position="418"/>
    </location>
</feature>
<feature type="active site" description="Charge relay system" evidence="2">
    <location>
        <position position="337"/>
    </location>
</feature>
<dbReference type="SUPFAM" id="SSF53474">
    <property type="entry name" value="alpha/beta-Hydrolases"/>
    <property type="match status" value="1"/>
</dbReference>
<feature type="active site" description="Charge relay system" evidence="2">
    <location>
        <position position="368"/>
    </location>
</feature>
<dbReference type="InterPro" id="IPR042490">
    <property type="entry name" value="Thio_Ohase/BAAT_N"/>
</dbReference>
<dbReference type="InterPro" id="IPR006862">
    <property type="entry name" value="Thio_Ohase/aa_AcTrfase"/>
</dbReference>
<keyword evidence="5" id="KW-0378">Hydrolase</keyword>
<evidence type="ECO:0000259" key="3">
    <source>
        <dbReference type="Pfam" id="PF04775"/>
    </source>
</evidence>
<gene>
    <name evidence="5" type="ORF">SAMN05216216_11221</name>
</gene>
<dbReference type="Proteomes" id="UP000199008">
    <property type="component" value="Unassembled WGS sequence"/>
</dbReference>
<dbReference type="PANTHER" id="PTHR10824:SF4">
    <property type="entry name" value="ACYL-COENZYME A THIOESTERASE 1-LIKE"/>
    <property type="match status" value="1"/>
</dbReference>
<dbReference type="GO" id="GO:0047617">
    <property type="term" value="F:fatty acyl-CoA hydrolase activity"/>
    <property type="evidence" value="ECO:0007669"/>
    <property type="project" value="TreeGrafter"/>
</dbReference>
<dbReference type="Pfam" id="PF04775">
    <property type="entry name" value="Bile_Hydr_Trans"/>
    <property type="match status" value="1"/>
</dbReference>
<dbReference type="AlphaFoldDB" id="A0A1G9FG25"/>
<dbReference type="GO" id="GO:0006637">
    <property type="term" value="P:acyl-CoA metabolic process"/>
    <property type="evidence" value="ECO:0007669"/>
    <property type="project" value="InterPro"/>
</dbReference>
<dbReference type="InterPro" id="IPR016662">
    <property type="entry name" value="Acyl-CoA_thioEstase_long-chain"/>
</dbReference>
<dbReference type="InterPro" id="IPR014940">
    <property type="entry name" value="BAAT_C"/>
</dbReference>
<proteinExistence type="inferred from homology"/>
<sequence>MTEIRVKKDKLMIDEPLDIKVYTSEPNQQVTIRMEVDDDEQKTFHSYGDFTSDESYEIDLNTAAPVNGTYHQADGAGLLWSMISKKTNKDDYFVKKSDKNLEATLYVTTDDEIHATEVITIRFKDDSVEKIELDHDDIKGNLYAPAAPGSYPSVMILSGSDGGNEAHAASYLAGKGYLVLALSYFNDEGLNEHLEKVDLAYFKRAADYLSHHEKSNGKVNLAGYSKGAELALLLGSVFNCFQSIVAGSASNYVTSGMKGGIFAPVPGWMLDGEALPYLKMKFPVSFMFSTIKNYIRKRPMYFLEIWKKSLGRKNVSEYKIRVDKIDAPLLIISGGDDKLWPSGNFNDEIQKERNNENDIYLSYKKAGHFISFPYSFYQSPANVHMDLDGMIINFGGTKHENAQAAEDSLGKILAFLEQNNG</sequence>
<accession>A0A1G9FG25</accession>
<evidence type="ECO:0000259" key="4">
    <source>
        <dbReference type="Pfam" id="PF08840"/>
    </source>
</evidence>
<reference evidence="6" key="1">
    <citation type="submission" date="2016-10" db="EMBL/GenBank/DDBJ databases">
        <authorList>
            <person name="Varghese N."/>
            <person name="Submissions S."/>
        </authorList>
    </citation>
    <scope>NUCLEOTIDE SEQUENCE [LARGE SCALE GENOMIC DNA]</scope>
    <source>
        <strain evidence="6">CGMCC 1.8895</strain>
    </source>
</reference>
<dbReference type="RefSeq" id="WP_092986327.1">
    <property type="nucleotide sequence ID" value="NZ_FNFY01000012.1"/>
</dbReference>
<dbReference type="Gene3D" id="3.40.50.1820">
    <property type="entry name" value="alpha/beta hydrolase"/>
    <property type="match status" value="1"/>
</dbReference>
<comment type="similarity">
    <text evidence="1">Belongs to the C/M/P thioester hydrolase family.</text>
</comment>
<dbReference type="Pfam" id="PF08840">
    <property type="entry name" value="BAAT_C"/>
    <property type="match status" value="1"/>
</dbReference>
<dbReference type="InterPro" id="IPR029058">
    <property type="entry name" value="AB_hydrolase_fold"/>
</dbReference>
<evidence type="ECO:0000313" key="6">
    <source>
        <dbReference type="Proteomes" id="UP000199008"/>
    </source>
</evidence>
<dbReference type="OrthoDB" id="8922993at2"/>
<evidence type="ECO:0000256" key="1">
    <source>
        <dbReference type="ARBA" id="ARBA00006538"/>
    </source>
</evidence>
<name>A0A1G9FG25_9BACL</name>